<evidence type="ECO:0000313" key="2">
    <source>
        <dbReference type="EMBL" id="GGW51538.1"/>
    </source>
</evidence>
<reference evidence="3" key="1">
    <citation type="journal article" date="2019" name="Int. J. Syst. Evol. Microbiol.">
        <title>The Global Catalogue of Microorganisms (GCM) 10K type strain sequencing project: providing services to taxonomists for standard genome sequencing and annotation.</title>
        <authorList>
            <consortium name="The Broad Institute Genomics Platform"/>
            <consortium name="The Broad Institute Genome Sequencing Center for Infectious Disease"/>
            <person name="Wu L."/>
            <person name="Ma J."/>
        </authorList>
    </citation>
    <scope>NUCLEOTIDE SEQUENCE [LARGE SCALE GENOMIC DNA]</scope>
    <source>
        <strain evidence="3">KCTC 23723</strain>
    </source>
</reference>
<accession>A0ABQ2WEN3</accession>
<keyword evidence="3" id="KW-1185">Reference proteome</keyword>
<dbReference type="InterPro" id="IPR021534">
    <property type="entry name" value="DUF3192"/>
</dbReference>
<name>A0ABQ2WEN3_9ALTE</name>
<keyword evidence="1" id="KW-1133">Transmembrane helix</keyword>
<dbReference type="Proteomes" id="UP000634667">
    <property type="component" value="Unassembled WGS sequence"/>
</dbReference>
<evidence type="ECO:0008006" key="4">
    <source>
        <dbReference type="Google" id="ProtNLM"/>
    </source>
</evidence>
<dbReference type="EMBL" id="BMYR01000001">
    <property type="protein sequence ID" value="GGW51538.1"/>
    <property type="molecule type" value="Genomic_DNA"/>
</dbReference>
<feature type="transmembrane region" description="Helical" evidence="1">
    <location>
        <begin position="6"/>
        <end position="27"/>
    </location>
</feature>
<organism evidence="2 3">
    <name type="scientific">Alishewanella tabrizica</name>
    <dbReference type="NCBI Taxonomy" id="671278"/>
    <lineage>
        <taxon>Bacteria</taxon>
        <taxon>Pseudomonadati</taxon>
        <taxon>Pseudomonadota</taxon>
        <taxon>Gammaproteobacteria</taxon>
        <taxon>Alteromonadales</taxon>
        <taxon>Alteromonadaceae</taxon>
        <taxon>Alishewanella</taxon>
    </lineage>
</organism>
<protein>
    <recommendedName>
        <fullName evidence="4">DUF3192 domain-containing protein</fullName>
    </recommendedName>
</protein>
<keyword evidence="1" id="KW-0472">Membrane</keyword>
<evidence type="ECO:0000313" key="3">
    <source>
        <dbReference type="Proteomes" id="UP000634667"/>
    </source>
</evidence>
<sequence>MKLTPLLWFIVGVAGYCLATAAVLFFYPDNPAQMNWQDREAFNAKIIHRLQASDSTPHRIKQEALIARLGSPDITEAYQHNNQVYQLLYYRTHRKAADGITTADECTALLFIDRQLSAIGDSAIARYQEWQPHAGIVE</sequence>
<dbReference type="RefSeq" id="WP_189480008.1">
    <property type="nucleotide sequence ID" value="NZ_BMYR01000001.1"/>
</dbReference>
<gene>
    <name evidence="2" type="ORF">GCM10008111_04410</name>
</gene>
<keyword evidence="1" id="KW-0812">Transmembrane</keyword>
<evidence type="ECO:0000256" key="1">
    <source>
        <dbReference type="SAM" id="Phobius"/>
    </source>
</evidence>
<dbReference type="Pfam" id="PF11399">
    <property type="entry name" value="DUF3192"/>
    <property type="match status" value="1"/>
</dbReference>
<proteinExistence type="predicted"/>
<comment type="caution">
    <text evidence="2">The sequence shown here is derived from an EMBL/GenBank/DDBJ whole genome shotgun (WGS) entry which is preliminary data.</text>
</comment>